<keyword evidence="10" id="KW-0472">Membrane</keyword>
<keyword evidence="5" id="KW-0808">Transferase</keyword>
<dbReference type="EMBL" id="JAGFNS010000048">
    <property type="protein sequence ID" value="MBO3743913.1"/>
    <property type="molecule type" value="Genomic_DNA"/>
</dbReference>
<evidence type="ECO:0000256" key="6">
    <source>
        <dbReference type="ARBA" id="ARBA00022692"/>
    </source>
</evidence>
<evidence type="ECO:0000256" key="3">
    <source>
        <dbReference type="ARBA" id="ARBA00012438"/>
    </source>
</evidence>
<dbReference type="Pfam" id="PF00512">
    <property type="entry name" value="HisKA"/>
    <property type="match status" value="1"/>
</dbReference>
<reference evidence="14 15" key="1">
    <citation type="submission" date="2021-03" db="EMBL/GenBank/DDBJ databases">
        <title>Actinoplanes flavus sp. nov., a novel actinomycete isolated from Coconut Palm rhizosphere soil.</title>
        <authorList>
            <person name="Luo X."/>
        </authorList>
    </citation>
    <scope>NUCLEOTIDE SEQUENCE [LARGE SCALE GENOMIC DNA]</scope>
    <source>
        <strain evidence="14 15">NEAU-H7</strain>
    </source>
</reference>
<feature type="transmembrane region" description="Helical" evidence="10">
    <location>
        <begin position="244"/>
        <end position="264"/>
    </location>
</feature>
<dbReference type="SMART" id="SM00387">
    <property type="entry name" value="HATPase_c"/>
    <property type="match status" value="1"/>
</dbReference>
<dbReference type="SUPFAM" id="SSF55874">
    <property type="entry name" value="ATPase domain of HSP90 chaperone/DNA topoisomerase II/histidine kinase"/>
    <property type="match status" value="1"/>
</dbReference>
<keyword evidence="9" id="KW-0902">Two-component regulatory system</keyword>
<dbReference type="PANTHER" id="PTHR43711">
    <property type="entry name" value="TWO-COMPONENT HISTIDINE KINASE"/>
    <property type="match status" value="1"/>
</dbReference>
<dbReference type="Gene3D" id="3.30.565.10">
    <property type="entry name" value="Histidine kinase-like ATPase, C-terminal domain"/>
    <property type="match status" value="1"/>
</dbReference>
<dbReference type="RefSeq" id="WP_208473151.1">
    <property type="nucleotide sequence ID" value="NZ_JAGFNS010000048.1"/>
</dbReference>
<dbReference type="InterPro" id="IPR036890">
    <property type="entry name" value="HATPase_C_sf"/>
</dbReference>
<dbReference type="Gene3D" id="6.10.340.10">
    <property type="match status" value="1"/>
</dbReference>
<evidence type="ECO:0000259" key="12">
    <source>
        <dbReference type="PROSITE" id="PS50109"/>
    </source>
</evidence>
<evidence type="ECO:0000256" key="8">
    <source>
        <dbReference type="ARBA" id="ARBA00022989"/>
    </source>
</evidence>
<gene>
    <name evidence="14" type="ORF">J5X75_41105</name>
</gene>
<dbReference type="SUPFAM" id="SSF47384">
    <property type="entry name" value="Homodimeric domain of signal transducing histidine kinase"/>
    <property type="match status" value="1"/>
</dbReference>
<comment type="subcellular location">
    <subcellularLocation>
        <location evidence="2">Cell membrane</location>
    </subcellularLocation>
</comment>
<dbReference type="InterPro" id="IPR036097">
    <property type="entry name" value="HisK_dim/P_sf"/>
</dbReference>
<evidence type="ECO:0000256" key="7">
    <source>
        <dbReference type="ARBA" id="ARBA00022777"/>
    </source>
</evidence>
<proteinExistence type="predicted"/>
<evidence type="ECO:0000313" key="15">
    <source>
        <dbReference type="Proteomes" id="UP000679690"/>
    </source>
</evidence>
<feature type="signal peptide" evidence="11">
    <location>
        <begin position="1"/>
        <end position="23"/>
    </location>
</feature>
<dbReference type="EC" id="2.7.13.3" evidence="3"/>
<dbReference type="SMART" id="SM00304">
    <property type="entry name" value="HAMP"/>
    <property type="match status" value="1"/>
</dbReference>
<dbReference type="InterPro" id="IPR003661">
    <property type="entry name" value="HisK_dim/P_dom"/>
</dbReference>
<dbReference type="CDD" id="cd06225">
    <property type="entry name" value="HAMP"/>
    <property type="match status" value="1"/>
</dbReference>
<dbReference type="InterPro" id="IPR003594">
    <property type="entry name" value="HATPase_dom"/>
</dbReference>
<feature type="domain" description="HAMP" evidence="13">
    <location>
        <begin position="266"/>
        <end position="318"/>
    </location>
</feature>
<dbReference type="Gene3D" id="1.10.287.130">
    <property type="match status" value="1"/>
</dbReference>
<evidence type="ECO:0000256" key="11">
    <source>
        <dbReference type="SAM" id="SignalP"/>
    </source>
</evidence>
<dbReference type="InterPro" id="IPR003660">
    <property type="entry name" value="HAMP_dom"/>
</dbReference>
<feature type="chain" id="PRO_5046385561" description="histidine kinase" evidence="11">
    <location>
        <begin position="24"/>
        <end position="545"/>
    </location>
</feature>
<protein>
    <recommendedName>
        <fullName evidence="3">histidine kinase</fullName>
        <ecNumber evidence="3">2.7.13.3</ecNumber>
    </recommendedName>
</protein>
<evidence type="ECO:0000256" key="5">
    <source>
        <dbReference type="ARBA" id="ARBA00022679"/>
    </source>
</evidence>
<evidence type="ECO:0000256" key="2">
    <source>
        <dbReference type="ARBA" id="ARBA00004236"/>
    </source>
</evidence>
<dbReference type="PROSITE" id="PS50885">
    <property type="entry name" value="HAMP"/>
    <property type="match status" value="1"/>
</dbReference>
<evidence type="ECO:0000313" key="14">
    <source>
        <dbReference type="EMBL" id="MBO3743913.1"/>
    </source>
</evidence>
<accession>A0ABS3UZA4</accession>
<dbReference type="CDD" id="cd00075">
    <property type="entry name" value="HATPase"/>
    <property type="match status" value="1"/>
</dbReference>
<dbReference type="PROSITE" id="PS50109">
    <property type="entry name" value="HIS_KIN"/>
    <property type="match status" value="1"/>
</dbReference>
<sequence>MSFRLRVLLLTAFLVLTSSAATAWLTLRQANRQLTDTVAAGQREVTAITGRLTGYGLAHGSWDGVERSVADLSGEFGQRIRLVTEDGLVVADSDLLSGRQARAVAGEPTVVDPRPPMPELTLPTASARAGLIGRTITAYRDGWAFADCLAQAGAEVRQRPGADGVPVFDGDGAAAVVTACRERTRSSTEQARAAGREAYACTETGDDHTCLRTLFARQVATPAAEPLRLYIGARDEVPYRLSGGSIALVAGAVVLVATGTALLLTRRVLRPISALTTAARRLGAGARSERVAITGRDELTELGRTFNHMAASLDQSERQQRQLIADIAHELRTPLQNLRGYLEALADGVLEPDPELFASLHEEALLHQRIIDDLQDLALAEAGVLTYHRGVVDLAELAETCRTAHGAVAEAAGLDLTVDAPAEMPVYADPDRLRQVFGNLIRNAIAATPPNGRIRLEVAGAGDRAVVRISDTGKGIAETDLPHVFDRFWRADAARRRGAGGSGLGLAIVSQIIADHGGTISVTSEIGRGTTFTVTLPVSSDPGRR</sequence>
<dbReference type="PANTHER" id="PTHR43711:SF1">
    <property type="entry name" value="HISTIDINE KINASE 1"/>
    <property type="match status" value="1"/>
</dbReference>
<keyword evidence="15" id="KW-1185">Reference proteome</keyword>
<comment type="catalytic activity">
    <reaction evidence="1">
        <text>ATP + protein L-histidine = ADP + protein N-phospho-L-histidine.</text>
        <dbReference type="EC" id="2.7.13.3"/>
    </reaction>
</comment>
<dbReference type="Pfam" id="PF00672">
    <property type="entry name" value="HAMP"/>
    <property type="match status" value="1"/>
</dbReference>
<feature type="domain" description="Histidine kinase" evidence="12">
    <location>
        <begin position="326"/>
        <end position="540"/>
    </location>
</feature>
<keyword evidence="11" id="KW-0732">Signal</keyword>
<evidence type="ECO:0000256" key="4">
    <source>
        <dbReference type="ARBA" id="ARBA00022553"/>
    </source>
</evidence>
<evidence type="ECO:0000256" key="1">
    <source>
        <dbReference type="ARBA" id="ARBA00000085"/>
    </source>
</evidence>
<comment type="caution">
    <text evidence="14">The sequence shown here is derived from an EMBL/GenBank/DDBJ whole genome shotgun (WGS) entry which is preliminary data.</text>
</comment>
<dbReference type="SMART" id="SM00388">
    <property type="entry name" value="HisKA"/>
    <property type="match status" value="1"/>
</dbReference>
<keyword evidence="8 10" id="KW-1133">Transmembrane helix</keyword>
<evidence type="ECO:0000256" key="9">
    <source>
        <dbReference type="ARBA" id="ARBA00023012"/>
    </source>
</evidence>
<evidence type="ECO:0000256" key="10">
    <source>
        <dbReference type="SAM" id="Phobius"/>
    </source>
</evidence>
<name>A0ABS3UZA4_9ACTN</name>
<keyword evidence="7" id="KW-0418">Kinase</keyword>
<evidence type="ECO:0000259" key="13">
    <source>
        <dbReference type="PROSITE" id="PS50885"/>
    </source>
</evidence>
<dbReference type="PRINTS" id="PR00344">
    <property type="entry name" value="BCTRLSENSOR"/>
</dbReference>
<dbReference type="Pfam" id="PF02518">
    <property type="entry name" value="HATPase_c"/>
    <property type="match status" value="1"/>
</dbReference>
<keyword evidence="6 10" id="KW-0812">Transmembrane</keyword>
<dbReference type="CDD" id="cd00082">
    <property type="entry name" value="HisKA"/>
    <property type="match status" value="1"/>
</dbReference>
<dbReference type="InterPro" id="IPR050736">
    <property type="entry name" value="Sensor_HK_Regulatory"/>
</dbReference>
<dbReference type="InterPro" id="IPR005467">
    <property type="entry name" value="His_kinase_dom"/>
</dbReference>
<dbReference type="InterPro" id="IPR004358">
    <property type="entry name" value="Sig_transdc_His_kin-like_C"/>
</dbReference>
<keyword evidence="4" id="KW-0597">Phosphoprotein</keyword>
<organism evidence="14 15">
    <name type="scientific">Actinoplanes flavus</name>
    <dbReference type="NCBI Taxonomy" id="2820290"/>
    <lineage>
        <taxon>Bacteria</taxon>
        <taxon>Bacillati</taxon>
        <taxon>Actinomycetota</taxon>
        <taxon>Actinomycetes</taxon>
        <taxon>Micromonosporales</taxon>
        <taxon>Micromonosporaceae</taxon>
        <taxon>Actinoplanes</taxon>
    </lineage>
</organism>
<dbReference type="SUPFAM" id="SSF158472">
    <property type="entry name" value="HAMP domain-like"/>
    <property type="match status" value="1"/>
</dbReference>
<dbReference type="Proteomes" id="UP000679690">
    <property type="component" value="Unassembled WGS sequence"/>
</dbReference>